<dbReference type="InterPro" id="IPR036388">
    <property type="entry name" value="WH-like_DNA-bd_sf"/>
</dbReference>
<organism evidence="12 13">
    <name type="scientific">Acinetobacter rudis</name>
    <dbReference type="NCBI Taxonomy" id="632955"/>
    <lineage>
        <taxon>Bacteria</taxon>
        <taxon>Pseudomonadati</taxon>
        <taxon>Pseudomonadota</taxon>
        <taxon>Gammaproteobacteria</taxon>
        <taxon>Moraxellales</taxon>
        <taxon>Moraxellaceae</taxon>
        <taxon>Acinetobacter</taxon>
    </lineage>
</organism>
<comment type="miscellaneous">
    <text evidence="9">This enzyme catalyzes only one turnover and therefore is not strictly catalytic. According to one definition, an enzyme is a biocatalyst that acts repeatedly and over many reaction cycles.</text>
</comment>
<dbReference type="GO" id="GO:0032259">
    <property type="term" value="P:methylation"/>
    <property type="evidence" value="ECO:0007669"/>
    <property type="project" value="UniProtKB-KW"/>
</dbReference>
<feature type="domain" description="Methylated-DNA-[protein]-cysteine S-methyltransferase DNA binding" evidence="10">
    <location>
        <begin position="79"/>
        <end position="158"/>
    </location>
</feature>
<dbReference type="PANTHER" id="PTHR10815:SF5">
    <property type="entry name" value="METHYLATED-DNA--PROTEIN-CYSTEINE METHYLTRANSFERASE"/>
    <property type="match status" value="1"/>
</dbReference>
<evidence type="ECO:0000256" key="2">
    <source>
        <dbReference type="ARBA" id="ARBA00008711"/>
    </source>
</evidence>
<evidence type="ECO:0000259" key="10">
    <source>
        <dbReference type="Pfam" id="PF01035"/>
    </source>
</evidence>
<dbReference type="HAMAP" id="MF_00772">
    <property type="entry name" value="OGT"/>
    <property type="match status" value="1"/>
</dbReference>
<gene>
    <name evidence="12" type="ORF">RFH47_12005</name>
</gene>
<dbReference type="Proteomes" id="UP001243844">
    <property type="component" value="Unassembled WGS sequence"/>
</dbReference>
<comment type="subcellular location">
    <subcellularLocation>
        <location evidence="9">Cytoplasm</location>
    </subcellularLocation>
</comment>
<comment type="catalytic activity">
    <reaction evidence="1 9">
        <text>a 4-O-methyl-thymidine in DNA + L-cysteinyl-[protein] = a thymidine in DNA + S-methyl-L-cysteinyl-[protein]</text>
        <dbReference type="Rhea" id="RHEA:53428"/>
        <dbReference type="Rhea" id="RHEA-COMP:10131"/>
        <dbReference type="Rhea" id="RHEA-COMP:10132"/>
        <dbReference type="Rhea" id="RHEA-COMP:13555"/>
        <dbReference type="Rhea" id="RHEA-COMP:13556"/>
        <dbReference type="ChEBI" id="CHEBI:29950"/>
        <dbReference type="ChEBI" id="CHEBI:82612"/>
        <dbReference type="ChEBI" id="CHEBI:137386"/>
        <dbReference type="ChEBI" id="CHEBI:137387"/>
        <dbReference type="EC" id="2.1.1.63"/>
    </reaction>
</comment>
<evidence type="ECO:0000256" key="8">
    <source>
        <dbReference type="ARBA" id="ARBA00049348"/>
    </source>
</evidence>
<reference evidence="12" key="1">
    <citation type="submission" date="2023-08" db="EMBL/GenBank/DDBJ databases">
        <title>Emergence of clinically-relevant ST2 carbapenem-resistant Acinetobacter baumannii strains in hospital sewages in Zhejiang, East of China.</title>
        <authorList>
            <person name="Kaichao C."/>
            <person name="Zhang R."/>
        </authorList>
    </citation>
    <scope>NUCLEOTIDE SEQUENCE</scope>
    <source>
        <strain evidence="12">M-RB-37</strain>
    </source>
</reference>
<dbReference type="EMBL" id="JAVIDL010000024">
    <property type="protein sequence ID" value="MDQ8936440.1"/>
    <property type="molecule type" value="Genomic_DNA"/>
</dbReference>
<evidence type="ECO:0000313" key="12">
    <source>
        <dbReference type="EMBL" id="MDQ8936440.1"/>
    </source>
</evidence>
<dbReference type="InterPro" id="IPR008332">
    <property type="entry name" value="MethylG_MeTrfase_N"/>
</dbReference>
<dbReference type="NCBIfam" id="TIGR00589">
    <property type="entry name" value="ogt"/>
    <property type="match status" value="1"/>
</dbReference>
<evidence type="ECO:0000256" key="4">
    <source>
        <dbReference type="ARBA" id="ARBA00022603"/>
    </source>
</evidence>
<dbReference type="SUPFAM" id="SSF46767">
    <property type="entry name" value="Methylated DNA-protein cysteine methyltransferase, C-terminal domain"/>
    <property type="match status" value="1"/>
</dbReference>
<dbReference type="Pfam" id="PF02870">
    <property type="entry name" value="Methyltransf_1N"/>
    <property type="match status" value="1"/>
</dbReference>
<dbReference type="InterPro" id="IPR036217">
    <property type="entry name" value="MethylDNA_cys_MeTrfase_DNAb"/>
</dbReference>
<evidence type="ECO:0000256" key="3">
    <source>
        <dbReference type="ARBA" id="ARBA00022490"/>
    </source>
</evidence>
<accession>A0AAW8J9J8</accession>
<comment type="similarity">
    <text evidence="2 9">Belongs to the MGMT family.</text>
</comment>
<dbReference type="InterPro" id="IPR036631">
    <property type="entry name" value="MGMT_N_sf"/>
</dbReference>
<dbReference type="PROSITE" id="PS00374">
    <property type="entry name" value="MGMT"/>
    <property type="match status" value="1"/>
</dbReference>
<dbReference type="Gene3D" id="3.30.160.70">
    <property type="entry name" value="Methylated DNA-protein cysteine methyltransferase domain"/>
    <property type="match status" value="1"/>
</dbReference>
<evidence type="ECO:0000256" key="5">
    <source>
        <dbReference type="ARBA" id="ARBA00022679"/>
    </source>
</evidence>
<evidence type="ECO:0000256" key="1">
    <source>
        <dbReference type="ARBA" id="ARBA00001286"/>
    </source>
</evidence>
<evidence type="ECO:0000259" key="11">
    <source>
        <dbReference type="Pfam" id="PF02870"/>
    </source>
</evidence>
<evidence type="ECO:0000256" key="6">
    <source>
        <dbReference type="ARBA" id="ARBA00022763"/>
    </source>
</evidence>
<dbReference type="InterPro" id="IPR001497">
    <property type="entry name" value="MethylDNA_cys_MeTrfase_AS"/>
</dbReference>
<dbReference type="SUPFAM" id="SSF53155">
    <property type="entry name" value="Methylated DNA-protein cysteine methyltransferase domain"/>
    <property type="match status" value="1"/>
</dbReference>
<name>A0AAW8J9J8_9GAMM</name>
<dbReference type="FunFam" id="1.10.10.10:FF:000214">
    <property type="entry name" value="Methylated-DNA--protein-cysteine methyltransferase"/>
    <property type="match status" value="1"/>
</dbReference>
<comment type="catalytic activity">
    <reaction evidence="8 9">
        <text>a 6-O-methyl-2'-deoxyguanosine in DNA + L-cysteinyl-[protein] = S-methyl-L-cysteinyl-[protein] + a 2'-deoxyguanosine in DNA</text>
        <dbReference type="Rhea" id="RHEA:24000"/>
        <dbReference type="Rhea" id="RHEA-COMP:10131"/>
        <dbReference type="Rhea" id="RHEA-COMP:10132"/>
        <dbReference type="Rhea" id="RHEA-COMP:11367"/>
        <dbReference type="Rhea" id="RHEA-COMP:11368"/>
        <dbReference type="ChEBI" id="CHEBI:29950"/>
        <dbReference type="ChEBI" id="CHEBI:82612"/>
        <dbReference type="ChEBI" id="CHEBI:85445"/>
        <dbReference type="ChEBI" id="CHEBI:85448"/>
        <dbReference type="EC" id="2.1.1.63"/>
    </reaction>
</comment>
<dbReference type="EC" id="2.1.1.63" evidence="9"/>
<keyword evidence="5 9" id="KW-0808">Transferase</keyword>
<feature type="domain" description="Methylguanine DNA methyltransferase ribonuclease-like" evidence="11">
    <location>
        <begin position="3"/>
        <end position="75"/>
    </location>
</feature>
<dbReference type="PANTHER" id="PTHR10815">
    <property type="entry name" value="METHYLATED-DNA--PROTEIN-CYSTEINE METHYLTRANSFERASE"/>
    <property type="match status" value="1"/>
</dbReference>
<dbReference type="GO" id="GO:0006307">
    <property type="term" value="P:DNA alkylation repair"/>
    <property type="evidence" value="ECO:0007669"/>
    <property type="project" value="UniProtKB-UniRule"/>
</dbReference>
<comment type="function">
    <text evidence="9">Involved in the cellular defense against the biological effects of O6-methylguanine (O6-MeG) and O4-methylthymine (O4-MeT) in DNA. Repairs the methylated nucleobase in DNA by stoichiometrically transferring the methyl group to a cysteine residue in the enzyme. This is a suicide reaction: the enzyme is irreversibly inactivated.</text>
</comment>
<dbReference type="GO" id="GO:0003908">
    <property type="term" value="F:methylated-DNA-[protein]-cysteine S-methyltransferase activity"/>
    <property type="evidence" value="ECO:0007669"/>
    <property type="project" value="UniProtKB-UniRule"/>
</dbReference>
<dbReference type="RefSeq" id="WP_308976178.1">
    <property type="nucleotide sequence ID" value="NZ_JAVIDL010000024.1"/>
</dbReference>
<dbReference type="AlphaFoldDB" id="A0AAW8J9J8"/>
<dbReference type="InterPro" id="IPR014048">
    <property type="entry name" value="MethylDNA_cys_MeTrfase_DNA-bd"/>
</dbReference>
<comment type="caution">
    <text evidence="12">The sequence shown here is derived from an EMBL/GenBank/DDBJ whole genome shotgun (WGS) entry which is preliminary data.</text>
</comment>
<dbReference type="GO" id="GO:0005737">
    <property type="term" value="C:cytoplasm"/>
    <property type="evidence" value="ECO:0007669"/>
    <property type="project" value="UniProtKB-SubCell"/>
</dbReference>
<protein>
    <recommendedName>
        <fullName evidence="9">Methylated-DNA--protein-cysteine methyltransferase</fullName>
        <ecNumber evidence="9">2.1.1.63</ecNumber>
    </recommendedName>
    <alternativeName>
        <fullName evidence="9">6-O-methylguanine-DNA methyltransferase</fullName>
        <shortName evidence="9">MGMT</shortName>
    </alternativeName>
    <alternativeName>
        <fullName evidence="9">O-6-methylguanine-DNA-alkyltransferase</fullName>
    </alternativeName>
</protein>
<sequence>MQLYFKYIDSPVGQLQLVAHDQALVAIKWDTEDPKRLRLANLIEHQTHSILLKVEQQLDEYFRSQRQVFDVPLDLAGTEFQQKVWRALQDIPYGQTRSYKEIAEQIGNVKAVRAVGAANGKNPISIIVPCHRVIGASGQLVGFAGGLDYKQSLLQLENTK</sequence>
<keyword evidence="6 9" id="KW-0227">DNA damage</keyword>
<keyword evidence="3 9" id="KW-0963">Cytoplasm</keyword>
<evidence type="ECO:0000313" key="13">
    <source>
        <dbReference type="Proteomes" id="UP001243844"/>
    </source>
</evidence>
<dbReference type="Pfam" id="PF01035">
    <property type="entry name" value="DNA_binding_1"/>
    <property type="match status" value="1"/>
</dbReference>
<proteinExistence type="inferred from homology"/>
<evidence type="ECO:0000256" key="7">
    <source>
        <dbReference type="ARBA" id="ARBA00023204"/>
    </source>
</evidence>
<feature type="active site" description="Nucleophile; methyl group acceptor" evidence="9">
    <location>
        <position position="130"/>
    </location>
</feature>
<dbReference type="Gene3D" id="1.10.10.10">
    <property type="entry name" value="Winged helix-like DNA-binding domain superfamily/Winged helix DNA-binding domain"/>
    <property type="match status" value="1"/>
</dbReference>
<keyword evidence="4 9" id="KW-0489">Methyltransferase</keyword>
<keyword evidence="7 9" id="KW-0234">DNA repair</keyword>
<dbReference type="CDD" id="cd06445">
    <property type="entry name" value="ATase"/>
    <property type="match status" value="1"/>
</dbReference>
<evidence type="ECO:0000256" key="9">
    <source>
        <dbReference type="HAMAP-Rule" id="MF_00772"/>
    </source>
</evidence>
<dbReference type="InterPro" id="IPR023546">
    <property type="entry name" value="MGMT"/>
</dbReference>